<dbReference type="KEGG" id="glz:GLAREA_02114"/>
<evidence type="ECO:0000259" key="3">
    <source>
        <dbReference type="Pfam" id="PF00561"/>
    </source>
</evidence>
<dbReference type="InterPro" id="IPR050261">
    <property type="entry name" value="FrsA_esterase"/>
</dbReference>
<dbReference type="AlphaFoldDB" id="S3CI89"/>
<dbReference type="InterPro" id="IPR000073">
    <property type="entry name" value="AB_hydrolase_1"/>
</dbReference>
<dbReference type="RefSeq" id="XP_008087521.1">
    <property type="nucleotide sequence ID" value="XM_008089330.1"/>
</dbReference>
<gene>
    <name evidence="4" type="ORF">GLAREA_02114</name>
</gene>
<dbReference type="PANTHER" id="PTHR22946">
    <property type="entry name" value="DIENELACTONE HYDROLASE DOMAIN-CONTAINING PROTEIN-RELATED"/>
    <property type="match status" value="1"/>
</dbReference>
<sequence length="306" mass="33588">MPRKDVEFKSNDGVTLRGWFYTPESSTASKLPCIILINGFAALKDFGLDEVCERFVANLPIAALVYDHRSWGSSDTAPGQPRQEIIPAFQMSDLQDAVTYVHTLEEIDENKIGIWGSSFAAGLVLQVAATDKRVKAVIGQVPVTDAASAFARLMKPSDHAMMSMLFQGDRVGRATGQPPARLSVASKDPAVPACLTMDEAVDYYTGHAAKVPDLWTNDVTFRSVEYGRAYNGSHLIDRISPMPLLLVVAKHDYGGPTDLALSAYNRALEPKKLTLLDCSHFQIYSGEYFEKSMESQIAFLKETLCA</sequence>
<evidence type="ECO:0000313" key="5">
    <source>
        <dbReference type="Proteomes" id="UP000016922"/>
    </source>
</evidence>
<evidence type="ECO:0000313" key="4">
    <source>
        <dbReference type="EMBL" id="EPE26202.1"/>
    </source>
</evidence>
<dbReference type="GO" id="GO:0016788">
    <property type="term" value="F:hydrolase activity, acting on ester bonds"/>
    <property type="evidence" value="ECO:0007669"/>
    <property type="project" value="UniProtKB-ARBA"/>
</dbReference>
<dbReference type="InterPro" id="IPR029058">
    <property type="entry name" value="AB_hydrolase_fold"/>
</dbReference>
<keyword evidence="5" id="KW-1185">Reference proteome</keyword>
<dbReference type="Gene3D" id="3.40.50.1820">
    <property type="entry name" value="alpha/beta hydrolase"/>
    <property type="match status" value="1"/>
</dbReference>
<feature type="domain" description="AB hydrolase-1" evidence="3">
    <location>
        <begin position="34"/>
        <end position="284"/>
    </location>
</feature>
<keyword evidence="1 4" id="KW-0378">Hydrolase</keyword>
<reference evidence="4 5" key="1">
    <citation type="journal article" date="2013" name="BMC Genomics">
        <title>Genomics-driven discovery of the pneumocandin biosynthetic gene cluster in the fungus Glarea lozoyensis.</title>
        <authorList>
            <person name="Chen L."/>
            <person name="Yue Q."/>
            <person name="Zhang X."/>
            <person name="Xiang M."/>
            <person name="Wang C."/>
            <person name="Li S."/>
            <person name="Che Y."/>
            <person name="Ortiz-Lopez F.J."/>
            <person name="Bills G.F."/>
            <person name="Liu X."/>
            <person name="An Z."/>
        </authorList>
    </citation>
    <scope>NUCLEOTIDE SEQUENCE [LARGE SCALE GENOMIC DNA]</scope>
    <source>
        <strain evidence="5">ATCC 20868 / MF5171</strain>
    </source>
</reference>
<dbReference type="SUPFAM" id="SSF53474">
    <property type="entry name" value="alpha/beta-Hydrolases"/>
    <property type="match status" value="1"/>
</dbReference>
<dbReference type="Gene3D" id="1.10.10.800">
    <property type="match status" value="1"/>
</dbReference>
<dbReference type="HOGENOM" id="CLU_048587_1_1_1"/>
<evidence type="ECO:0000256" key="1">
    <source>
        <dbReference type="ARBA" id="ARBA00022801"/>
    </source>
</evidence>
<accession>S3CI89</accession>
<name>S3CI89_GLAL2</name>
<proteinExistence type="inferred from homology"/>
<comment type="similarity">
    <text evidence="2">Belongs to the AB hydrolase superfamily. FUS2 hydrolase family.</text>
</comment>
<dbReference type="OMA" id="CPILFCV"/>
<evidence type="ECO:0000256" key="2">
    <source>
        <dbReference type="ARBA" id="ARBA00038115"/>
    </source>
</evidence>
<dbReference type="Proteomes" id="UP000016922">
    <property type="component" value="Unassembled WGS sequence"/>
</dbReference>
<dbReference type="PANTHER" id="PTHR22946:SF9">
    <property type="entry name" value="POLYKETIDE TRANSFERASE AF380"/>
    <property type="match status" value="1"/>
</dbReference>
<dbReference type="Pfam" id="PF00561">
    <property type="entry name" value="Abhydrolase_1"/>
    <property type="match status" value="1"/>
</dbReference>
<protein>
    <submittedName>
        <fullName evidence="4">Alpha/beta-Hydrolase</fullName>
    </submittedName>
</protein>
<dbReference type="OrthoDB" id="2498029at2759"/>
<dbReference type="GeneID" id="19461172"/>
<dbReference type="eggNOG" id="ENOG502RYKB">
    <property type="taxonomic scope" value="Eukaryota"/>
</dbReference>
<dbReference type="EMBL" id="KE145371">
    <property type="protein sequence ID" value="EPE26202.1"/>
    <property type="molecule type" value="Genomic_DNA"/>
</dbReference>
<organism evidence="4 5">
    <name type="scientific">Glarea lozoyensis (strain ATCC 20868 / MF5171)</name>
    <dbReference type="NCBI Taxonomy" id="1116229"/>
    <lineage>
        <taxon>Eukaryota</taxon>
        <taxon>Fungi</taxon>
        <taxon>Dikarya</taxon>
        <taxon>Ascomycota</taxon>
        <taxon>Pezizomycotina</taxon>
        <taxon>Leotiomycetes</taxon>
        <taxon>Helotiales</taxon>
        <taxon>Helotiaceae</taxon>
        <taxon>Glarea</taxon>
    </lineage>
</organism>